<name>A0A1G7CSM9_9RHOB</name>
<evidence type="ECO:0000313" key="1">
    <source>
        <dbReference type="EMBL" id="SDE42231.1"/>
    </source>
</evidence>
<dbReference type="Proteomes" id="UP000199344">
    <property type="component" value="Unassembled WGS sequence"/>
</dbReference>
<dbReference type="GO" id="GO:0008146">
    <property type="term" value="F:sulfotransferase activity"/>
    <property type="evidence" value="ECO:0007669"/>
    <property type="project" value="InterPro"/>
</dbReference>
<dbReference type="InterPro" id="IPR027417">
    <property type="entry name" value="P-loop_NTPase"/>
</dbReference>
<reference evidence="1 2" key="1">
    <citation type="submission" date="2016-10" db="EMBL/GenBank/DDBJ databases">
        <authorList>
            <person name="de Groot N.N."/>
        </authorList>
    </citation>
    <scope>NUCLEOTIDE SEQUENCE [LARGE SCALE GENOMIC DNA]</scope>
    <source>
        <strain evidence="1 2">DSM 22220</strain>
    </source>
</reference>
<dbReference type="RefSeq" id="WP_176805054.1">
    <property type="nucleotide sequence ID" value="NZ_FNAH01000006.1"/>
</dbReference>
<sequence>MRTVIVHYHIYKNSGTSFEQVLDASFGDRHERFDGPYPFFTIDQDRLDQIITRRADAVAFSSHQTLLPVPTSLDYHVLAATFLRHPILRLGSIYRFKRGAADGTVTAQLATRHDFAGWVEASFEIRNELTHVSNPQTRYLAGVYGRHAIVREEHSQLRYDLATARRNLAQVEMLGRTESFDADLRRFVGIAASHGLTLRIPEETRFNVTEEPAGSVEDRVEALLAQLPPALRSRLLKANAQDLTLYADATRLIEG</sequence>
<dbReference type="AlphaFoldDB" id="A0A1G7CSM9"/>
<evidence type="ECO:0000313" key="2">
    <source>
        <dbReference type="Proteomes" id="UP000199344"/>
    </source>
</evidence>
<protein>
    <submittedName>
        <fullName evidence="1">Sulfotransferase family protein</fullName>
    </submittedName>
</protein>
<dbReference type="Pfam" id="PF03567">
    <property type="entry name" value="Sulfotransfer_2"/>
    <property type="match status" value="1"/>
</dbReference>
<dbReference type="STRING" id="591205.SAMN05421538_106194"/>
<keyword evidence="2" id="KW-1185">Reference proteome</keyword>
<organism evidence="1 2">
    <name type="scientific">Paracoccus isoporae</name>
    <dbReference type="NCBI Taxonomy" id="591205"/>
    <lineage>
        <taxon>Bacteria</taxon>
        <taxon>Pseudomonadati</taxon>
        <taxon>Pseudomonadota</taxon>
        <taxon>Alphaproteobacteria</taxon>
        <taxon>Rhodobacterales</taxon>
        <taxon>Paracoccaceae</taxon>
        <taxon>Paracoccus</taxon>
    </lineage>
</organism>
<dbReference type="Gene3D" id="3.40.50.300">
    <property type="entry name" value="P-loop containing nucleotide triphosphate hydrolases"/>
    <property type="match status" value="1"/>
</dbReference>
<accession>A0A1G7CSM9</accession>
<dbReference type="EMBL" id="FNAH01000006">
    <property type="protein sequence ID" value="SDE42231.1"/>
    <property type="molecule type" value="Genomic_DNA"/>
</dbReference>
<gene>
    <name evidence="1" type="ORF">SAMN05421538_106194</name>
</gene>
<dbReference type="GO" id="GO:0016020">
    <property type="term" value="C:membrane"/>
    <property type="evidence" value="ECO:0007669"/>
    <property type="project" value="InterPro"/>
</dbReference>
<dbReference type="InterPro" id="IPR005331">
    <property type="entry name" value="Sulfotransferase"/>
</dbReference>
<proteinExistence type="predicted"/>
<keyword evidence="1" id="KW-0808">Transferase</keyword>